<evidence type="ECO:0000259" key="1">
    <source>
        <dbReference type="Pfam" id="PF13966"/>
    </source>
</evidence>
<evidence type="ECO:0000313" key="2">
    <source>
        <dbReference type="EMBL" id="ONK70056.1"/>
    </source>
</evidence>
<dbReference type="Gramene" id="ONK70056">
    <property type="protein sequence ID" value="ONK70056"/>
    <property type="gene ID" value="A4U43_C05F29790"/>
</dbReference>
<dbReference type="Proteomes" id="UP000243459">
    <property type="component" value="Chromosome 5"/>
</dbReference>
<reference evidence="3" key="1">
    <citation type="journal article" date="2017" name="Nat. Commun.">
        <title>The asparagus genome sheds light on the origin and evolution of a young Y chromosome.</title>
        <authorList>
            <person name="Harkess A."/>
            <person name="Zhou J."/>
            <person name="Xu C."/>
            <person name="Bowers J.E."/>
            <person name="Van der Hulst R."/>
            <person name="Ayyampalayam S."/>
            <person name="Mercati F."/>
            <person name="Riccardi P."/>
            <person name="McKain M.R."/>
            <person name="Kakrana A."/>
            <person name="Tang H."/>
            <person name="Ray J."/>
            <person name="Groenendijk J."/>
            <person name="Arikit S."/>
            <person name="Mathioni S.M."/>
            <person name="Nakano M."/>
            <person name="Shan H."/>
            <person name="Telgmann-Rauber A."/>
            <person name="Kanno A."/>
            <person name="Yue Z."/>
            <person name="Chen H."/>
            <person name="Li W."/>
            <person name="Chen Y."/>
            <person name="Xu X."/>
            <person name="Zhang Y."/>
            <person name="Luo S."/>
            <person name="Chen H."/>
            <person name="Gao J."/>
            <person name="Mao Z."/>
            <person name="Pires J.C."/>
            <person name="Luo M."/>
            <person name="Kudrna D."/>
            <person name="Wing R.A."/>
            <person name="Meyers B.C."/>
            <person name="Yi K."/>
            <person name="Kong H."/>
            <person name="Lavrijsen P."/>
            <person name="Sunseri F."/>
            <person name="Falavigna A."/>
            <person name="Ye Y."/>
            <person name="Leebens-Mack J.H."/>
            <person name="Chen G."/>
        </authorList>
    </citation>
    <scope>NUCLEOTIDE SEQUENCE [LARGE SCALE GENOMIC DNA]</scope>
    <source>
        <strain evidence="3">cv. DH0086</strain>
    </source>
</reference>
<dbReference type="InterPro" id="IPR026960">
    <property type="entry name" value="RVT-Znf"/>
</dbReference>
<evidence type="ECO:0000313" key="3">
    <source>
        <dbReference type="Proteomes" id="UP000243459"/>
    </source>
</evidence>
<name>A0A5P1EVK1_ASPOF</name>
<feature type="domain" description="Reverse transcriptase zinc-binding" evidence="1">
    <location>
        <begin position="59"/>
        <end position="144"/>
    </location>
</feature>
<organism evidence="2 3">
    <name type="scientific">Asparagus officinalis</name>
    <name type="common">Garden asparagus</name>
    <dbReference type="NCBI Taxonomy" id="4686"/>
    <lineage>
        <taxon>Eukaryota</taxon>
        <taxon>Viridiplantae</taxon>
        <taxon>Streptophyta</taxon>
        <taxon>Embryophyta</taxon>
        <taxon>Tracheophyta</taxon>
        <taxon>Spermatophyta</taxon>
        <taxon>Magnoliopsida</taxon>
        <taxon>Liliopsida</taxon>
        <taxon>Asparagales</taxon>
        <taxon>Asparagaceae</taxon>
        <taxon>Asparagoideae</taxon>
        <taxon>Asparagus</taxon>
    </lineage>
</organism>
<dbReference type="Pfam" id="PF13966">
    <property type="entry name" value="zf-RVT"/>
    <property type="match status" value="1"/>
</dbReference>
<sequence>MVRDLVDVASNSWNTDLICASFDYTTSEAIIHTPIPHRTHNLDQAEDSLVLKGLLSPSFTTKAIYNLMWLGSHSHNNPLILELRTAMNILQVKVIPPLVKIFIWRALNNRLTPRDILVKHSMSIDRLCLLCVMDNETLDHLALHYVRVLLLYLGSGWLCSPTPLLPCSLAESLVEKAF</sequence>
<accession>A0A5P1EVK1</accession>
<gene>
    <name evidence="2" type="ORF">A4U43_C05F29790</name>
</gene>
<dbReference type="EMBL" id="CM007385">
    <property type="protein sequence ID" value="ONK70056.1"/>
    <property type="molecule type" value="Genomic_DNA"/>
</dbReference>
<dbReference type="AlphaFoldDB" id="A0A5P1EVK1"/>
<proteinExistence type="predicted"/>
<protein>
    <recommendedName>
        <fullName evidence="1">Reverse transcriptase zinc-binding domain-containing protein</fullName>
    </recommendedName>
</protein>
<keyword evidence="3" id="KW-1185">Reference proteome</keyword>